<reference evidence="1 2" key="1">
    <citation type="submission" date="2014-12" db="EMBL/GenBank/DDBJ databases">
        <title>Genome sequence of Methanobrevibacter arboriphilicus DH1, DSM1125.</title>
        <authorList>
            <person name="Poehlein A."/>
            <person name="Thauer R.K."/>
            <person name="Seedorf H."/>
            <person name="Daniel R."/>
        </authorList>
    </citation>
    <scope>NUCLEOTIDE SEQUENCE [LARGE SCALE GENOMIC DNA]</scope>
    <source>
        <strain evidence="1 2">DH1</strain>
    </source>
</reference>
<proteinExistence type="predicted"/>
<gene>
    <name evidence="1" type="ORF">MBBAR_30c00300</name>
</gene>
<comment type="caution">
    <text evidence="1">The sequence shown here is derived from an EMBL/GenBank/DDBJ whole genome shotgun (WGS) entry which is preliminary data.</text>
</comment>
<protein>
    <submittedName>
        <fullName evidence="1">Uncharacterized protein</fullName>
    </submittedName>
</protein>
<evidence type="ECO:0000313" key="1">
    <source>
        <dbReference type="EMBL" id="OQD58030.1"/>
    </source>
</evidence>
<sequence>MFDKMKIDAEIKMEYKNSKDADISLKSLDVENKGYVKSNKENNILTFKLESDSLSTFLATADDLIFSEILVEKIIESASSK</sequence>
<dbReference type="EMBL" id="JXMW01000030">
    <property type="protein sequence ID" value="OQD58030.1"/>
    <property type="molecule type" value="Genomic_DNA"/>
</dbReference>
<evidence type="ECO:0000313" key="2">
    <source>
        <dbReference type="Proteomes" id="UP000191661"/>
    </source>
</evidence>
<name>A0A1V6MZY6_METAZ</name>
<dbReference type="AlphaFoldDB" id="A0A1V6MZY6"/>
<organism evidence="1 2">
    <name type="scientific">Methanobrevibacter arboriphilus JCM 13429 = DSM 1125</name>
    <dbReference type="NCBI Taxonomy" id="1300164"/>
    <lineage>
        <taxon>Archaea</taxon>
        <taxon>Methanobacteriati</taxon>
        <taxon>Methanobacteriota</taxon>
        <taxon>Methanomada group</taxon>
        <taxon>Methanobacteria</taxon>
        <taxon>Methanobacteriales</taxon>
        <taxon>Methanobacteriaceae</taxon>
        <taxon>Methanobrevibacter</taxon>
    </lineage>
</organism>
<dbReference type="Proteomes" id="UP000191661">
    <property type="component" value="Unassembled WGS sequence"/>
</dbReference>
<dbReference type="NCBIfam" id="NF011470">
    <property type="entry name" value="PRK14887.1"/>
    <property type="match status" value="1"/>
</dbReference>
<keyword evidence="2" id="KW-1185">Reference proteome</keyword>
<accession>A0A1V6MZY6</accession>